<dbReference type="RefSeq" id="WP_256608501.1">
    <property type="nucleotide sequence ID" value="NZ_JANIBL010000082.1"/>
</dbReference>
<accession>A0ABT1TY14</accession>
<dbReference type="InterPro" id="IPR013397">
    <property type="entry name" value="CRISPR-assoc_prot_Csy1"/>
</dbReference>
<dbReference type="Pfam" id="PF09611">
    <property type="entry name" value="Cas_Csy1"/>
    <property type="match status" value="1"/>
</dbReference>
<keyword evidence="2" id="KW-1185">Reference proteome</keyword>
<dbReference type="Proteomes" id="UP001524570">
    <property type="component" value="Unassembled WGS sequence"/>
</dbReference>
<gene>
    <name evidence="1" type="primary">csy1</name>
    <name evidence="1" type="ORF">NP589_19720</name>
</gene>
<organism evidence="1 2">
    <name type="scientific">Methylomonas rosea</name>
    <dbReference type="NCBI Taxonomy" id="2952227"/>
    <lineage>
        <taxon>Bacteria</taxon>
        <taxon>Pseudomonadati</taxon>
        <taxon>Pseudomonadota</taxon>
        <taxon>Gammaproteobacteria</taxon>
        <taxon>Methylococcales</taxon>
        <taxon>Methylococcaceae</taxon>
        <taxon>Methylomonas</taxon>
    </lineage>
</organism>
<dbReference type="NCBIfam" id="TIGR02564">
    <property type="entry name" value="cas_Csy1"/>
    <property type="match status" value="1"/>
</dbReference>
<reference evidence="1 2" key="1">
    <citation type="submission" date="2022-07" db="EMBL/GenBank/DDBJ databases">
        <title>Methylomonas rivi sp. nov., Methylomonas rosea sp. nov., Methylomonas aureus sp. nov. and Methylomonas subterranea sp. nov., four novel methanotrophs isolated from a freshwater creek and the deep terrestrial subsurface.</title>
        <authorList>
            <person name="Abin C."/>
            <person name="Sankaranarayanan K."/>
            <person name="Garner C."/>
            <person name="Sindelar R."/>
            <person name="Kotary K."/>
            <person name="Garner R."/>
            <person name="Barclay S."/>
            <person name="Lawson P."/>
            <person name="Krumholz L."/>
        </authorList>
    </citation>
    <scope>NUCLEOTIDE SEQUENCE [LARGE SCALE GENOMIC DNA]</scope>
    <source>
        <strain evidence="1 2">WSC-7</strain>
    </source>
</reference>
<comment type="caution">
    <text evidence="1">The sequence shown here is derived from an EMBL/GenBank/DDBJ whole genome shotgun (WGS) entry which is preliminary data.</text>
</comment>
<evidence type="ECO:0000313" key="1">
    <source>
        <dbReference type="EMBL" id="MCQ8119659.1"/>
    </source>
</evidence>
<name>A0ABT1TY14_9GAMM</name>
<protein>
    <submittedName>
        <fullName evidence="1">Type I-F CRISPR-associated protein Csy1</fullName>
    </submittedName>
</protein>
<proteinExistence type="predicted"/>
<dbReference type="EMBL" id="JANIBL010000082">
    <property type="protein sequence ID" value="MCQ8119659.1"/>
    <property type="molecule type" value="Genomic_DNA"/>
</dbReference>
<sequence>MLEPSVQSFLSERQAAWLKEKLKSAKTEAEQQDVERQAVDKFDMANWLPDAAKRAGSLAITSHAPKFSNPFIKKKNVSAVIALCKFEPDGFLRSGNAAADFDVFGDAAALDVHKFLSLPLSDGQTVLAHLEQDTPLIQQQFNIPTAFRELRQGLLSIKSTDTATAKTSEKIKQVYFPVDDGYHLLSLLTPSGLMFKLKERINTLRFSEAAKQARTDRRNQEHNEHGFDELYNLTVIGFGGTKPQNISVLNNQNGGTAYLLPSLPPTLELRATLAPKTNFFLQSLYLKDYQDKFKALHKLFLDAVPNNIAVREGRDYWILQIVEQLMEKVWAIRELPGGWSEATALPPAQKIWLDAANSEKRDSEDEWLDDIIVAVVSWLGIAYKKTVGEQKAIPIGDPESRAFRQLLTEHREVLR</sequence>
<evidence type="ECO:0000313" key="2">
    <source>
        <dbReference type="Proteomes" id="UP001524570"/>
    </source>
</evidence>